<feature type="modified residue" description="O-(pantetheine 4'-phosphoryl)serine" evidence="7">
    <location>
        <position position="39"/>
    </location>
</feature>
<comment type="similarity">
    <text evidence="7">Belongs to the acyl carrier protein (ACP) family.</text>
</comment>
<dbReference type="InterPro" id="IPR003231">
    <property type="entry name" value="ACP"/>
</dbReference>
<dbReference type="PATRIC" id="fig|883081.3.peg.250"/>
<dbReference type="GO" id="GO:0000035">
    <property type="term" value="F:acyl binding"/>
    <property type="evidence" value="ECO:0007669"/>
    <property type="project" value="TreeGrafter"/>
</dbReference>
<accession>K9ET96</accession>
<keyword evidence="12" id="KW-1185">Reference proteome</keyword>
<gene>
    <name evidence="7" type="primary">acpP</name>
    <name evidence="11" type="ORF">HMPREF9698_00249</name>
</gene>
<dbReference type="STRING" id="883081.HMPREF9698_00249"/>
<dbReference type="RefSeq" id="WP_003776531.1">
    <property type="nucleotide sequence ID" value="NZ_JH992957.1"/>
</dbReference>
<protein>
    <recommendedName>
        <fullName evidence="7 8">Acyl carrier protein</fullName>
        <shortName evidence="7">ACP</shortName>
    </recommendedName>
</protein>
<dbReference type="NCBIfam" id="TIGR00517">
    <property type="entry name" value="acyl_carrier"/>
    <property type="match status" value="1"/>
</dbReference>
<evidence type="ECO:0000256" key="4">
    <source>
        <dbReference type="ARBA" id="ARBA00022832"/>
    </source>
</evidence>
<dbReference type="InterPro" id="IPR006162">
    <property type="entry name" value="Ppantetheine_attach_site"/>
</dbReference>
<dbReference type="NCBIfam" id="NF002150">
    <property type="entry name" value="PRK00982.1-4"/>
    <property type="match status" value="1"/>
</dbReference>
<dbReference type="NCBIfam" id="NF002151">
    <property type="entry name" value="PRK00982.1-5"/>
    <property type="match status" value="1"/>
</dbReference>
<dbReference type="HAMAP" id="MF_01217">
    <property type="entry name" value="Acyl_carrier"/>
    <property type="match status" value="1"/>
</dbReference>
<keyword evidence="6 7" id="KW-0275">Fatty acid biosynthesis</keyword>
<proteinExistence type="inferred from homology"/>
<evidence type="ECO:0000256" key="9">
    <source>
        <dbReference type="RuleBase" id="RU003545"/>
    </source>
</evidence>
<organism evidence="11 12">
    <name type="scientific">Alloiococcus otitis ATCC 51267</name>
    <dbReference type="NCBI Taxonomy" id="883081"/>
    <lineage>
        <taxon>Bacteria</taxon>
        <taxon>Bacillati</taxon>
        <taxon>Bacillota</taxon>
        <taxon>Bacilli</taxon>
        <taxon>Lactobacillales</taxon>
        <taxon>Carnobacteriaceae</taxon>
        <taxon>Alloiococcus</taxon>
    </lineage>
</organism>
<dbReference type="InterPro" id="IPR009081">
    <property type="entry name" value="PP-bd_ACP"/>
</dbReference>
<dbReference type="HOGENOM" id="CLU_108696_5_3_9"/>
<keyword evidence="5 7" id="KW-0443">Lipid metabolism</keyword>
<keyword evidence="7" id="KW-0963">Cytoplasm</keyword>
<evidence type="ECO:0000256" key="5">
    <source>
        <dbReference type="ARBA" id="ARBA00023098"/>
    </source>
</evidence>
<evidence type="ECO:0000256" key="1">
    <source>
        <dbReference type="ARBA" id="ARBA00022450"/>
    </source>
</evidence>
<dbReference type="Proteomes" id="UP000009875">
    <property type="component" value="Unassembled WGS sequence"/>
</dbReference>
<dbReference type="NCBIfam" id="NF002148">
    <property type="entry name" value="PRK00982.1-2"/>
    <property type="match status" value="1"/>
</dbReference>
<comment type="PTM">
    <text evidence="9">4'-phosphopantetheine is transferred from CoA to a specific serine of apo-ACP by acpS.</text>
</comment>
<dbReference type="GO" id="GO:0016020">
    <property type="term" value="C:membrane"/>
    <property type="evidence" value="ECO:0007669"/>
    <property type="project" value="GOC"/>
</dbReference>
<keyword evidence="1 7" id="KW-0596">Phosphopantetheine</keyword>
<evidence type="ECO:0000313" key="11">
    <source>
        <dbReference type="EMBL" id="EKU94217.1"/>
    </source>
</evidence>
<keyword evidence="3 7" id="KW-0597">Phosphoprotein</keyword>
<sequence length="80" mass="9208">MEDQEVFDKVQSIIVDRLGVDESKITRETRFQEDIGADSLDIVELIMEMEDYFGREISDEEAEQMTTVGKAVDFISENID</sequence>
<dbReference type="Gene3D" id="1.10.1200.10">
    <property type="entry name" value="ACP-like"/>
    <property type="match status" value="1"/>
</dbReference>
<dbReference type="GO" id="GO:0000036">
    <property type="term" value="F:acyl carrier activity"/>
    <property type="evidence" value="ECO:0007669"/>
    <property type="project" value="UniProtKB-UniRule"/>
</dbReference>
<dbReference type="EMBL" id="AGXA01000004">
    <property type="protein sequence ID" value="EKU94217.1"/>
    <property type="molecule type" value="Genomic_DNA"/>
</dbReference>
<evidence type="ECO:0000256" key="7">
    <source>
        <dbReference type="HAMAP-Rule" id="MF_01217"/>
    </source>
</evidence>
<dbReference type="PANTHER" id="PTHR20863:SF76">
    <property type="entry name" value="CARRIER DOMAIN-CONTAINING PROTEIN"/>
    <property type="match status" value="1"/>
</dbReference>
<dbReference type="Pfam" id="PF00550">
    <property type="entry name" value="PP-binding"/>
    <property type="match status" value="1"/>
</dbReference>
<comment type="pathway">
    <text evidence="7 9">Lipid metabolism; fatty acid biosynthesis.</text>
</comment>
<evidence type="ECO:0000256" key="6">
    <source>
        <dbReference type="ARBA" id="ARBA00023160"/>
    </source>
</evidence>
<dbReference type="UniPathway" id="UPA00094"/>
<dbReference type="AlphaFoldDB" id="K9ET96"/>
<dbReference type="GO" id="GO:0009245">
    <property type="term" value="P:lipid A biosynthetic process"/>
    <property type="evidence" value="ECO:0007669"/>
    <property type="project" value="TreeGrafter"/>
</dbReference>
<comment type="PTM">
    <text evidence="7">4'-phosphopantetheine is transferred from CoA to a specific serine of apo-ACP by AcpS. This modification is essential for activity because fatty acids are bound in thioester linkage to the sulfhydryl of the prosthetic group.</text>
</comment>
<keyword evidence="4 7" id="KW-0276">Fatty acid metabolism</keyword>
<dbReference type="PROSITE" id="PS00012">
    <property type="entry name" value="PHOSPHOPANTETHEINE"/>
    <property type="match status" value="1"/>
</dbReference>
<name>K9ET96_9LACT</name>
<comment type="caution">
    <text evidence="11">The sequence shown here is derived from an EMBL/GenBank/DDBJ whole genome shotgun (WGS) entry which is preliminary data.</text>
</comment>
<evidence type="ECO:0000256" key="8">
    <source>
        <dbReference type="NCBIfam" id="TIGR00517"/>
    </source>
</evidence>
<evidence type="ECO:0000256" key="3">
    <source>
        <dbReference type="ARBA" id="ARBA00022553"/>
    </source>
</evidence>
<dbReference type="PANTHER" id="PTHR20863">
    <property type="entry name" value="ACYL CARRIER PROTEIN"/>
    <property type="match status" value="1"/>
</dbReference>
<dbReference type="GO" id="GO:0005829">
    <property type="term" value="C:cytosol"/>
    <property type="evidence" value="ECO:0007669"/>
    <property type="project" value="TreeGrafter"/>
</dbReference>
<comment type="function">
    <text evidence="7 9">Carrier of the growing fatty acid chain in fatty acid biosynthesis.</text>
</comment>
<dbReference type="PROSITE" id="PS50075">
    <property type="entry name" value="CARRIER"/>
    <property type="match status" value="1"/>
</dbReference>
<feature type="domain" description="Carrier" evidence="10">
    <location>
        <begin position="4"/>
        <end position="79"/>
    </location>
</feature>
<evidence type="ECO:0000313" key="12">
    <source>
        <dbReference type="Proteomes" id="UP000009875"/>
    </source>
</evidence>
<evidence type="ECO:0000256" key="2">
    <source>
        <dbReference type="ARBA" id="ARBA00022516"/>
    </source>
</evidence>
<dbReference type="SUPFAM" id="SSF47336">
    <property type="entry name" value="ACP-like"/>
    <property type="match status" value="1"/>
</dbReference>
<dbReference type="eggNOG" id="COG0236">
    <property type="taxonomic scope" value="Bacteria"/>
</dbReference>
<dbReference type="InterPro" id="IPR036736">
    <property type="entry name" value="ACP-like_sf"/>
</dbReference>
<reference evidence="11 12" key="1">
    <citation type="submission" date="2012-09" db="EMBL/GenBank/DDBJ databases">
        <title>The Genome Sequence of Alloiococcus otitis ATCC 51267.</title>
        <authorList>
            <consortium name="The Broad Institute Genome Sequencing Platform"/>
            <person name="Earl A."/>
            <person name="Ward D."/>
            <person name="Feldgarden M."/>
            <person name="Gevers D."/>
            <person name="Huys G."/>
            <person name="Walker B."/>
            <person name="Young S.K."/>
            <person name="Zeng Q."/>
            <person name="Gargeya S."/>
            <person name="Fitzgerald M."/>
            <person name="Haas B."/>
            <person name="Abouelleil A."/>
            <person name="Alvarado L."/>
            <person name="Arachchi H.M."/>
            <person name="Berlin A.M."/>
            <person name="Chapman S.B."/>
            <person name="Goldberg J."/>
            <person name="Griggs A."/>
            <person name="Gujja S."/>
            <person name="Hansen M."/>
            <person name="Howarth C."/>
            <person name="Imamovic A."/>
            <person name="Larimer J."/>
            <person name="McCowen C."/>
            <person name="Montmayeur A."/>
            <person name="Murphy C."/>
            <person name="Neiman D."/>
            <person name="Pearson M."/>
            <person name="Priest M."/>
            <person name="Roberts A."/>
            <person name="Saif S."/>
            <person name="Shea T."/>
            <person name="Sisk P."/>
            <person name="Sykes S."/>
            <person name="Wortman J."/>
            <person name="Nusbaum C."/>
            <person name="Birren B."/>
        </authorList>
    </citation>
    <scope>NUCLEOTIDE SEQUENCE [LARGE SCALE GENOMIC DNA]</scope>
    <source>
        <strain evidence="11 12">ATCC 51267</strain>
    </source>
</reference>
<evidence type="ECO:0000259" key="10">
    <source>
        <dbReference type="PROSITE" id="PS50075"/>
    </source>
</evidence>
<dbReference type="OrthoDB" id="9804551at2"/>
<keyword evidence="2 7" id="KW-0444">Lipid biosynthesis</keyword>
<comment type="subcellular location">
    <subcellularLocation>
        <location evidence="7">Cytoplasm</location>
    </subcellularLocation>
</comment>